<dbReference type="Pfam" id="PF03151">
    <property type="entry name" value="TPT"/>
    <property type="match status" value="1"/>
</dbReference>
<name>A0A7S4JYS4_9STRA</name>
<feature type="transmembrane region" description="Helical" evidence="5">
    <location>
        <begin position="341"/>
        <end position="358"/>
    </location>
</feature>
<gene>
    <name evidence="8" type="ORF">OAUR00152_LOCUS36277</name>
</gene>
<evidence type="ECO:0000259" key="7">
    <source>
        <dbReference type="Pfam" id="PF03151"/>
    </source>
</evidence>
<protein>
    <recommendedName>
        <fullName evidence="7">Sugar phosphate transporter domain-containing protein</fullName>
    </recommendedName>
</protein>
<evidence type="ECO:0000256" key="6">
    <source>
        <dbReference type="SAM" id="SignalP"/>
    </source>
</evidence>
<accession>A0A7S4JYS4</accession>
<dbReference type="EMBL" id="HBKQ01052727">
    <property type="protein sequence ID" value="CAE2278583.1"/>
    <property type="molecule type" value="Transcribed_RNA"/>
</dbReference>
<reference evidence="8" key="1">
    <citation type="submission" date="2021-01" db="EMBL/GenBank/DDBJ databases">
        <authorList>
            <person name="Corre E."/>
            <person name="Pelletier E."/>
            <person name="Niang G."/>
            <person name="Scheremetjew M."/>
            <person name="Finn R."/>
            <person name="Kale V."/>
            <person name="Holt S."/>
            <person name="Cochrane G."/>
            <person name="Meng A."/>
            <person name="Brown T."/>
            <person name="Cohen L."/>
        </authorList>
    </citation>
    <scope>NUCLEOTIDE SEQUENCE</scope>
    <source>
        <strain evidence="8">Isolate 1302-5</strain>
    </source>
</reference>
<sequence length="389" mass="42175">MARLILFGLVSCYLCDCVRPFRCAVPSARPITSRRHRLNLPKEASRSLISNNAPLWSSTTPFDADDAEFEVSNREKAGFLGQQKRAKVGITFALWYILSIGYNICSKKALNLAPNLAWTAAFFQMSLGTLYVGPLWLSGLRARPNLTFDEVARLLPVAMLHCLVHVGGVISMGAGAVSFTYIVKASEPAVSAALSALATKTFLPLPVYLTLIPVMGGVALSSVSELTFSWKSFNYAMMSNVASASRGLVGKQTLNKKLGKNMNAMNTYAILTLLSSAMLLPVALFLEGPQILNAFGDLQRAGKFSEYIAQTLMAALFYFTYNECAFVCLDNVSPVSHALGNTLKRVFIIVASIIVFGNKMTTQGIVGSVMAVAGVLLYSLAKTKYMPKK</sequence>
<evidence type="ECO:0000256" key="3">
    <source>
        <dbReference type="ARBA" id="ARBA00022989"/>
    </source>
</evidence>
<keyword evidence="2 5" id="KW-0812">Transmembrane</keyword>
<feature type="chain" id="PRO_5031488407" description="Sugar phosphate transporter domain-containing protein" evidence="6">
    <location>
        <begin position="21"/>
        <end position="389"/>
    </location>
</feature>
<dbReference type="InterPro" id="IPR004853">
    <property type="entry name" value="Sugar_P_trans_dom"/>
</dbReference>
<evidence type="ECO:0000256" key="1">
    <source>
        <dbReference type="ARBA" id="ARBA00004141"/>
    </source>
</evidence>
<evidence type="ECO:0000256" key="4">
    <source>
        <dbReference type="ARBA" id="ARBA00023136"/>
    </source>
</evidence>
<keyword evidence="6" id="KW-0732">Signal</keyword>
<feature type="transmembrane region" description="Helical" evidence="5">
    <location>
        <begin position="269"/>
        <end position="287"/>
    </location>
</feature>
<dbReference type="PANTHER" id="PTHR11132">
    <property type="entry name" value="SOLUTE CARRIER FAMILY 35"/>
    <property type="match status" value="1"/>
</dbReference>
<feature type="transmembrane region" description="Helical" evidence="5">
    <location>
        <begin position="307"/>
        <end position="329"/>
    </location>
</feature>
<feature type="transmembrane region" description="Helical" evidence="5">
    <location>
        <begin position="364"/>
        <end position="381"/>
    </location>
</feature>
<keyword evidence="4 5" id="KW-0472">Membrane</keyword>
<feature type="signal peptide" evidence="6">
    <location>
        <begin position="1"/>
        <end position="20"/>
    </location>
</feature>
<feature type="domain" description="Sugar phosphate transporter" evidence="7">
    <location>
        <begin position="87"/>
        <end position="379"/>
    </location>
</feature>
<feature type="transmembrane region" description="Helical" evidence="5">
    <location>
        <begin position="202"/>
        <end position="220"/>
    </location>
</feature>
<dbReference type="SUPFAM" id="SSF103481">
    <property type="entry name" value="Multidrug resistance efflux transporter EmrE"/>
    <property type="match status" value="1"/>
</dbReference>
<dbReference type="InterPro" id="IPR037185">
    <property type="entry name" value="EmrE-like"/>
</dbReference>
<keyword evidence="3 5" id="KW-1133">Transmembrane helix</keyword>
<dbReference type="GO" id="GO:0016020">
    <property type="term" value="C:membrane"/>
    <property type="evidence" value="ECO:0007669"/>
    <property type="project" value="UniProtKB-SubCell"/>
</dbReference>
<evidence type="ECO:0000256" key="2">
    <source>
        <dbReference type="ARBA" id="ARBA00022692"/>
    </source>
</evidence>
<comment type="subcellular location">
    <subcellularLocation>
        <location evidence="1">Membrane</location>
        <topology evidence="1">Multi-pass membrane protein</topology>
    </subcellularLocation>
</comment>
<dbReference type="AlphaFoldDB" id="A0A7S4JYS4"/>
<organism evidence="8">
    <name type="scientific">Odontella aurita</name>
    <dbReference type="NCBI Taxonomy" id="265563"/>
    <lineage>
        <taxon>Eukaryota</taxon>
        <taxon>Sar</taxon>
        <taxon>Stramenopiles</taxon>
        <taxon>Ochrophyta</taxon>
        <taxon>Bacillariophyta</taxon>
        <taxon>Mediophyceae</taxon>
        <taxon>Biddulphiophycidae</taxon>
        <taxon>Eupodiscales</taxon>
        <taxon>Odontellaceae</taxon>
        <taxon>Odontella</taxon>
    </lineage>
</organism>
<evidence type="ECO:0000313" key="8">
    <source>
        <dbReference type="EMBL" id="CAE2278583.1"/>
    </source>
</evidence>
<proteinExistence type="predicted"/>
<evidence type="ECO:0000256" key="5">
    <source>
        <dbReference type="SAM" id="Phobius"/>
    </source>
</evidence>
<dbReference type="InterPro" id="IPR050186">
    <property type="entry name" value="TPT_transporter"/>
</dbReference>
<feature type="transmembrane region" description="Helical" evidence="5">
    <location>
        <begin position="157"/>
        <end position="182"/>
    </location>
</feature>
<feature type="transmembrane region" description="Helical" evidence="5">
    <location>
        <begin position="116"/>
        <end position="137"/>
    </location>
</feature>